<organism evidence="3 4">
    <name type="scientific">Pseudohoeflea suaedae</name>
    <dbReference type="NCBI Taxonomy" id="877384"/>
    <lineage>
        <taxon>Bacteria</taxon>
        <taxon>Pseudomonadati</taxon>
        <taxon>Pseudomonadota</taxon>
        <taxon>Alphaproteobacteria</taxon>
        <taxon>Hyphomicrobiales</taxon>
        <taxon>Rhizobiaceae</taxon>
        <taxon>Pseudohoeflea</taxon>
    </lineage>
</organism>
<evidence type="ECO:0000256" key="1">
    <source>
        <dbReference type="SAM" id="Phobius"/>
    </source>
</evidence>
<keyword evidence="1" id="KW-1133">Transmembrane helix</keyword>
<evidence type="ECO:0000259" key="2">
    <source>
        <dbReference type="Pfam" id="PF07331"/>
    </source>
</evidence>
<keyword evidence="1" id="KW-0812">Transmembrane</keyword>
<feature type="domain" description="DUF1468" evidence="2">
    <location>
        <begin position="11"/>
        <end position="152"/>
    </location>
</feature>
<dbReference type="InterPro" id="IPR009936">
    <property type="entry name" value="DUF1468"/>
</dbReference>
<protein>
    <submittedName>
        <fullName evidence="3">Tripartite tricarboxylate transporter TctB family protein</fullName>
    </submittedName>
</protein>
<dbReference type="AlphaFoldDB" id="A0A4R5PJ83"/>
<name>A0A4R5PJ83_9HYPH</name>
<sequence length="165" mass="17548">MGSFMKVHDIIVGIVILALGLCVATYSTTLVAPRNLNYGPGFFPLLVGCGLALVGLVISLQGLRNLRVEPVFVLPEWARSAQMALRFWILPGSILFYVFAVEALGFLATATLILTAAMAAGGIHLFKAFVAGLLVAVATNVAFASLLHVPLPWGPLTSISGWLIW</sequence>
<dbReference type="EMBL" id="SMSI01000003">
    <property type="protein sequence ID" value="TDH34910.1"/>
    <property type="molecule type" value="Genomic_DNA"/>
</dbReference>
<evidence type="ECO:0000313" key="4">
    <source>
        <dbReference type="Proteomes" id="UP000295131"/>
    </source>
</evidence>
<feature type="transmembrane region" description="Helical" evidence="1">
    <location>
        <begin position="7"/>
        <end position="29"/>
    </location>
</feature>
<proteinExistence type="predicted"/>
<keyword evidence="4" id="KW-1185">Reference proteome</keyword>
<reference evidence="3 4" key="1">
    <citation type="journal article" date="2013" name="Int. J. Syst. Evol. Microbiol.">
        <title>Hoeflea suaedae sp. nov., an endophytic bacterium isolated from the root of the halophyte Suaeda maritima.</title>
        <authorList>
            <person name="Chung E.J."/>
            <person name="Park J.A."/>
            <person name="Pramanik P."/>
            <person name="Bibi F."/>
            <person name="Jeon C.O."/>
            <person name="Chung Y.R."/>
        </authorList>
    </citation>
    <scope>NUCLEOTIDE SEQUENCE [LARGE SCALE GENOMIC DNA]</scope>
    <source>
        <strain evidence="3 4">YC6898</strain>
    </source>
</reference>
<accession>A0A4R5PJ83</accession>
<evidence type="ECO:0000313" key="3">
    <source>
        <dbReference type="EMBL" id="TDH34910.1"/>
    </source>
</evidence>
<comment type="caution">
    <text evidence="3">The sequence shown here is derived from an EMBL/GenBank/DDBJ whole genome shotgun (WGS) entry which is preliminary data.</text>
</comment>
<gene>
    <name evidence="3" type="ORF">E2A64_14345</name>
</gene>
<keyword evidence="1" id="KW-0472">Membrane</keyword>
<feature type="transmembrane region" description="Helical" evidence="1">
    <location>
        <begin position="41"/>
        <end position="63"/>
    </location>
</feature>
<feature type="transmembrane region" description="Helical" evidence="1">
    <location>
        <begin position="133"/>
        <end position="153"/>
    </location>
</feature>
<dbReference type="Proteomes" id="UP000295131">
    <property type="component" value="Unassembled WGS sequence"/>
</dbReference>
<dbReference type="Pfam" id="PF07331">
    <property type="entry name" value="TctB"/>
    <property type="match status" value="1"/>
</dbReference>